<dbReference type="PANTHER" id="PTHR10649">
    <property type="entry name" value="ARYL HYDROCARBON RECEPTOR"/>
    <property type="match status" value="1"/>
</dbReference>
<evidence type="ECO:0000256" key="10">
    <source>
        <dbReference type="ARBA" id="ARBA00022989"/>
    </source>
</evidence>
<evidence type="ECO:0000256" key="7">
    <source>
        <dbReference type="ARBA" id="ARBA00022692"/>
    </source>
</evidence>
<dbReference type="InterPro" id="IPR036638">
    <property type="entry name" value="HLH_DNA-bd_sf"/>
</dbReference>
<evidence type="ECO:0000256" key="8">
    <source>
        <dbReference type="ARBA" id="ARBA00022737"/>
    </source>
</evidence>
<feature type="non-terminal residue" evidence="22">
    <location>
        <position position="1"/>
    </location>
</feature>
<dbReference type="GO" id="GO:0004879">
    <property type="term" value="F:nuclear receptor activity"/>
    <property type="evidence" value="ECO:0007669"/>
    <property type="project" value="UniProtKB-ARBA"/>
</dbReference>
<dbReference type="FunFam" id="4.10.280.10:FF:000041">
    <property type="entry name" value="aryl hydrocarbon receptor repressor"/>
    <property type="match status" value="1"/>
</dbReference>
<dbReference type="GO" id="GO:0016020">
    <property type="term" value="C:membrane"/>
    <property type="evidence" value="ECO:0007669"/>
    <property type="project" value="UniProtKB-SubCell"/>
</dbReference>
<dbReference type="InterPro" id="IPR001610">
    <property type="entry name" value="PAC"/>
</dbReference>
<evidence type="ECO:0000256" key="12">
    <source>
        <dbReference type="ARBA" id="ARBA00023108"/>
    </source>
</evidence>
<evidence type="ECO:0000256" key="14">
    <source>
        <dbReference type="ARBA" id="ARBA00023136"/>
    </source>
</evidence>
<dbReference type="PROSITE" id="PS50888">
    <property type="entry name" value="BHLH"/>
    <property type="match status" value="1"/>
</dbReference>
<feature type="compositionally biased region" description="Polar residues" evidence="18">
    <location>
        <begin position="1319"/>
        <end position="1328"/>
    </location>
</feature>
<evidence type="ECO:0000256" key="11">
    <source>
        <dbReference type="ARBA" id="ARBA00023015"/>
    </source>
</evidence>
<feature type="region of interest" description="Disordered" evidence="18">
    <location>
        <begin position="1300"/>
        <end position="1328"/>
    </location>
</feature>
<keyword evidence="11" id="KW-0805">Transcription regulation</keyword>
<dbReference type="SUPFAM" id="SSF47459">
    <property type="entry name" value="HLH, helix-loop-helix DNA-binding domain"/>
    <property type="match status" value="1"/>
</dbReference>
<feature type="transmembrane region" description="Helical" evidence="19">
    <location>
        <begin position="23"/>
        <end position="45"/>
    </location>
</feature>
<keyword evidence="10 19" id="KW-1133">Transmembrane helix</keyword>
<keyword evidence="17" id="KW-0539">Nucleus</keyword>
<sequence length="1328" mass="148396">MVSLLMIGVAAWGKWFGLVSSFQVVGGVIGVGIFLFFVALVGLIGAMKHHQVLLFFYMIILFMVFVVQFSVSCACLALNKEQQDHLLEAGWNNSQTTQGDIEKSLNCCGFSTVDYSQSCDATCYHNNSCVSCASKIQEHAGEVLRFVGGIGLFFSFTTFFERELQELRGQQFTLQKSHHCEPEGASGVFRHSQNWIAKTGKPHTLGETFFLPCAKETVSIRCGKSAAEQLAVIPVSNDTVSHHVGRMARDVEEQVIASVYFSLQLDETPNVSGDAHMLVYARFVEEGEINEDFFLFCVVVVFPSVRHWRSAFRFAGHMLSVQYVSMERTGKSVWEPAQTVNELQYSVTGKHSGLVTKVQAVATFALWTHCMIHRQALAPEKMPPQLKQVMDEAVIKASATSARLSLAYLADIFNHAGQQGKDASVFSLSCKSEAWIRKPCLCTRPPSRKRRQDGGDVACLVCTASQTPSDSQSRAGTVCLQINQYVVPVSFSIHSTKPAPPEGAKSNPSKRHRDRLNAELERLANLLPFPQDVISKLDKLSVLRLSVSYLRAKSFFSAALKPNSARKPDGNGLHDLKHSTDELLEGELLLQVLNGFVLVVTAEGAVFYASSTIQDYLGFNQSDVIHQSVYDLIHTEDRAEFQRQLHWALNPQLPPDSRQAADNEPALPLTYYSPEHLPPENSTFLERNFVCRLRCLLDNSSGFLAMNFQGRLKFLHGQNRKSKDGSAIPPQLALFALAAPLQPPSILEIRTKNFIFRTKHKLDFTPTACDAKGKIVLGYTEAELCYRGTGYQFIHAADMLYCAENHIRMIKTGESGMTVFRLLTKKNRWTWVQANARLVYKNGRPDYIIATQRALTDEEGLENFKKRNLKLPFSFATGEAVLYETTFSMSLNDPTLGKAKGSLTMGSSLKITEQESLDPNSLLGAMLKQDESVYVCSPAQNTLSLESSVFGDTREDLNDILSRNWQDSLLSVSRNNLQTQQPDDGSLDSKSSDLFSFMKNLDICMEDLELLQQDEEFLKVDWDDPGDITNVADEILSYVQESLNKKSDCMYSSCAQQKLPVPNPSCMLQQLPQPQLQLQHPLQQQSPQYLQPQPRQYPPPPQLPQPQPHPLQQQNAQYLQQQQQQQLCQKLRHMQVNGMHTAWAQPAGAPSASCQQQPAPLHLQQHNHQYSPYGLESTVSDYPYKSEINILPTACNQDFMPYKPAVPTGGQPQPANLTNVSCPVTELNTQELEDFLESLEPLPKDQECIISPQTCYTGAMSMYQYLPESQSNCTSEPNMVNQMLFSPLGQQPFLAKFQNENDGSSSDAYPESFGLMDCSQPTQPLHHH</sequence>
<keyword evidence="14 19" id="KW-0472">Membrane</keyword>
<dbReference type="Pfam" id="PF00335">
    <property type="entry name" value="Tetraspanin"/>
    <property type="match status" value="1"/>
</dbReference>
<feature type="compositionally biased region" description="Low complexity" evidence="18">
    <location>
        <begin position="1079"/>
        <end position="1094"/>
    </location>
</feature>
<name>A0A8J7NRF5_ATRSP</name>
<dbReference type="SUPFAM" id="SSF55785">
    <property type="entry name" value="PYP-like sensor domain (PAS domain)"/>
    <property type="match status" value="2"/>
</dbReference>
<dbReference type="CDD" id="cd11436">
    <property type="entry name" value="bHLH-PAS_AhR"/>
    <property type="match status" value="1"/>
</dbReference>
<keyword evidence="13" id="KW-0238">DNA-binding</keyword>
<keyword evidence="23" id="KW-1185">Reference proteome</keyword>
<dbReference type="InterPro" id="IPR013767">
    <property type="entry name" value="PAS_fold"/>
</dbReference>
<dbReference type="Pfam" id="PF00989">
    <property type="entry name" value="PAS"/>
    <property type="match status" value="1"/>
</dbReference>
<evidence type="ECO:0000256" key="6">
    <source>
        <dbReference type="ARBA" id="ARBA00022491"/>
    </source>
</evidence>
<dbReference type="InterPro" id="IPR018499">
    <property type="entry name" value="Tetraspanin/Peripherin"/>
</dbReference>
<dbReference type="GO" id="GO:0005737">
    <property type="term" value="C:cytoplasm"/>
    <property type="evidence" value="ECO:0007669"/>
    <property type="project" value="UniProtKB-SubCell"/>
</dbReference>
<dbReference type="PANTHER" id="PTHR10649:SF9">
    <property type="entry name" value="ARYL HYDROCARBON RECEPTOR"/>
    <property type="match status" value="1"/>
</dbReference>
<evidence type="ECO:0000256" key="13">
    <source>
        <dbReference type="ARBA" id="ARBA00023125"/>
    </source>
</evidence>
<evidence type="ECO:0000259" key="20">
    <source>
        <dbReference type="PROSITE" id="PS50112"/>
    </source>
</evidence>
<evidence type="ECO:0000256" key="5">
    <source>
        <dbReference type="ARBA" id="ARBA00022490"/>
    </source>
</evidence>
<keyword evidence="12" id="KW-0090">Biological rhythms</keyword>
<dbReference type="SMART" id="SM00091">
    <property type="entry name" value="PAS"/>
    <property type="match status" value="2"/>
</dbReference>
<dbReference type="FunFam" id="3.30.450.20:FF:000035">
    <property type="entry name" value="Aryl hydrocarbon receptor"/>
    <property type="match status" value="1"/>
</dbReference>
<evidence type="ECO:0000313" key="22">
    <source>
        <dbReference type="EMBL" id="MBN3318212.1"/>
    </source>
</evidence>
<feature type="region of interest" description="Disordered" evidence="18">
    <location>
        <begin position="1079"/>
        <end position="1119"/>
    </location>
</feature>
<evidence type="ECO:0000256" key="3">
    <source>
        <dbReference type="ARBA" id="ARBA00004496"/>
    </source>
</evidence>
<evidence type="ECO:0000256" key="1">
    <source>
        <dbReference type="ARBA" id="ARBA00004123"/>
    </source>
</evidence>
<evidence type="ECO:0000256" key="4">
    <source>
        <dbReference type="ARBA" id="ARBA00015909"/>
    </source>
</evidence>
<dbReference type="Proteomes" id="UP000736164">
    <property type="component" value="Unassembled WGS sequence"/>
</dbReference>
<evidence type="ECO:0000313" key="23">
    <source>
        <dbReference type="Proteomes" id="UP000736164"/>
    </source>
</evidence>
<evidence type="ECO:0000256" key="19">
    <source>
        <dbReference type="SAM" id="Phobius"/>
    </source>
</evidence>
<dbReference type="GO" id="GO:0046983">
    <property type="term" value="F:protein dimerization activity"/>
    <property type="evidence" value="ECO:0007669"/>
    <property type="project" value="InterPro"/>
</dbReference>
<evidence type="ECO:0000256" key="15">
    <source>
        <dbReference type="ARBA" id="ARBA00023159"/>
    </source>
</evidence>
<dbReference type="InterPro" id="IPR039091">
    <property type="entry name" value="AHR/AHRR"/>
</dbReference>
<dbReference type="InterPro" id="IPR000014">
    <property type="entry name" value="PAS"/>
</dbReference>
<dbReference type="GO" id="GO:0003677">
    <property type="term" value="F:DNA binding"/>
    <property type="evidence" value="ECO:0007669"/>
    <property type="project" value="UniProtKB-KW"/>
</dbReference>
<proteinExistence type="predicted"/>
<evidence type="ECO:0000259" key="21">
    <source>
        <dbReference type="PROSITE" id="PS50888"/>
    </source>
</evidence>
<dbReference type="CDD" id="cd00130">
    <property type="entry name" value="PAS"/>
    <property type="match status" value="2"/>
</dbReference>
<dbReference type="FunFam" id="3.30.450.20:FF:000019">
    <property type="entry name" value="Aryl hydrocarbon receptor 1"/>
    <property type="match status" value="1"/>
</dbReference>
<feature type="domain" description="PAS" evidence="20">
    <location>
        <begin position="589"/>
        <end position="652"/>
    </location>
</feature>
<dbReference type="SMART" id="SM00353">
    <property type="entry name" value="HLH"/>
    <property type="match status" value="1"/>
</dbReference>
<dbReference type="GO" id="GO:0005634">
    <property type="term" value="C:nucleus"/>
    <property type="evidence" value="ECO:0007669"/>
    <property type="project" value="UniProtKB-SubCell"/>
</dbReference>
<dbReference type="EMBL" id="JAAWVO010038600">
    <property type="protein sequence ID" value="MBN3318212.1"/>
    <property type="molecule type" value="Genomic_DNA"/>
</dbReference>
<feature type="domain" description="BHLH" evidence="21">
    <location>
        <begin position="500"/>
        <end position="553"/>
    </location>
</feature>
<dbReference type="InterPro" id="IPR011598">
    <property type="entry name" value="bHLH_dom"/>
</dbReference>
<dbReference type="InterPro" id="IPR035965">
    <property type="entry name" value="PAS-like_dom_sf"/>
</dbReference>
<evidence type="ECO:0000256" key="2">
    <source>
        <dbReference type="ARBA" id="ARBA00004141"/>
    </source>
</evidence>
<keyword evidence="9" id="KW-0013">ADP-ribosylation</keyword>
<evidence type="ECO:0000256" key="16">
    <source>
        <dbReference type="ARBA" id="ARBA00023163"/>
    </source>
</evidence>
<reference evidence="22" key="1">
    <citation type="journal article" date="2021" name="Cell">
        <title>Tracing the genetic footprints of vertebrate landing in non-teleost ray-finned fishes.</title>
        <authorList>
            <person name="Bi X."/>
            <person name="Wang K."/>
            <person name="Yang L."/>
            <person name="Pan H."/>
            <person name="Jiang H."/>
            <person name="Wei Q."/>
            <person name="Fang M."/>
            <person name="Yu H."/>
            <person name="Zhu C."/>
            <person name="Cai Y."/>
            <person name="He Y."/>
            <person name="Gan X."/>
            <person name="Zeng H."/>
            <person name="Yu D."/>
            <person name="Zhu Y."/>
            <person name="Jiang H."/>
            <person name="Qiu Q."/>
            <person name="Yang H."/>
            <person name="Zhang Y.E."/>
            <person name="Wang W."/>
            <person name="Zhu M."/>
            <person name="He S."/>
            <person name="Zhang G."/>
        </authorList>
    </citation>
    <scope>NUCLEOTIDE SEQUENCE</scope>
    <source>
        <strain evidence="22">Allg_001</strain>
    </source>
</reference>
<keyword evidence="8" id="KW-0677">Repeat</keyword>
<keyword evidence="15" id="KW-0010">Activator</keyword>
<protein>
    <recommendedName>
        <fullName evidence="4">Aryl hydrocarbon receptor</fullName>
    </recommendedName>
</protein>
<organism evidence="22 23">
    <name type="scientific">Atractosteus spatula</name>
    <name type="common">Alligator gar</name>
    <name type="synonym">Lepisosteus spatula</name>
    <dbReference type="NCBI Taxonomy" id="7917"/>
    <lineage>
        <taxon>Eukaryota</taxon>
        <taxon>Metazoa</taxon>
        <taxon>Chordata</taxon>
        <taxon>Craniata</taxon>
        <taxon>Vertebrata</taxon>
        <taxon>Euteleostomi</taxon>
        <taxon>Actinopterygii</taxon>
        <taxon>Neopterygii</taxon>
        <taxon>Holostei</taxon>
        <taxon>Semionotiformes</taxon>
        <taxon>Lepisosteidae</taxon>
        <taxon>Atractosteus</taxon>
    </lineage>
</organism>
<gene>
    <name evidence="22" type="primary">Ahr_1</name>
    <name evidence="22" type="ORF">GTO95_0006682</name>
</gene>
<accession>A0A8J7NRF5</accession>
<keyword evidence="7 19" id="KW-0812">Transmembrane</keyword>
<dbReference type="InterPro" id="IPR013655">
    <property type="entry name" value="PAS_fold_3"/>
</dbReference>
<dbReference type="GO" id="GO:1904613">
    <property type="term" value="P:cellular response to 2,3,7,8-tetrachlorodibenzodioxine"/>
    <property type="evidence" value="ECO:0007669"/>
    <property type="project" value="UniProtKB-ARBA"/>
</dbReference>
<dbReference type="GO" id="GO:0006805">
    <property type="term" value="P:xenobiotic metabolic process"/>
    <property type="evidence" value="ECO:0007669"/>
    <property type="project" value="InterPro"/>
</dbReference>
<dbReference type="PROSITE" id="PS50112">
    <property type="entry name" value="PAS"/>
    <property type="match status" value="1"/>
</dbReference>
<dbReference type="GO" id="GO:0048511">
    <property type="term" value="P:rhythmic process"/>
    <property type="evidence" value="ECO:0007669"/>
    <property type="project" value="UniProtKB-KW"/>
</dbReference>
<comment type="subcellular location">
    <subcellularLocation>
        <location evidence="3">Cytoplasm</location>
    </subcellularLocation>
    <subcellularLocation>
        <location evidence="2">Membrane</location>
        <topology evidence="2">Multi-pass membrane protein</topology>
    </subcellularLocation>
    <subcellularLocation>
        <location evidence="1">Nucleus</location>
    </subcellularLocation>
</comment>
<feature type="compositionally biased region" description="Pro residues" evidence="18">
    <location>
        <begin position="1095"/>
        <end position="1109"/>
    </location>
</feature>
<evidence type="ECO:0000256" key="9">
    <source>
        <dbReference type="ARBA" id="ARBA00022765"/>
    </source>
</evidence>
<evidence type="ECO:0000256" key="17">
    <source>
        <dbReference type="ARBA" id="ARBA00023242"/>
    </source>
</evidence>
<dbReference type="InterPro" id="IPR033348">
    <property type="entry name" value="AHR_bHLH"/>
</dbReference>
<dbReference type="Pfam" id="PF00010">
    <property type="entry name" value="HLH"/>
    <property type="match status" value="1"/>
</dbReference>
<comment type="caution">
    <text evidence="22">The sequence shown here is derived from an EMBL/GenBank/DDBJ whole genome shotgun (WGS) entry which is preliminary data.</text>
</comment>
<feature type="non-terminal residue" evidence="22">
    <location>
        <position position="1328"/>
    </location>
</feature>
<keyword evidence="5" id="KW-0963">Cytoplasm</keyword>
<dbReference type="Gene3D" id="3.30.450.20">
    <property type="entry name" value="PAS domain"/>
    <property type="match status" value="2"/>
</dbReference>
<dbReference type="Gene3D" id="4.10.280.10">
    <property type="entry name" value="Helix-loop-helix DNA-binding domain"/>
    <property type="match status" value="1"/>
</dbReference>
<feature type="compositionally biased region" description="Low complexity" evidence="18">
    <location>
        <begin position="1110"/>
        <end position="1119"/>
    </location>
</feature>
<dbReference type="SMART" id="SM00086">
    <property type="entry name" value="PAC"/>
    <property type="match status" value="1"/>
</dbReference>
<feature type="transmembrane region" description="Helical" evidence="19">
    <location>
        <begin position="52"/>
        <end position="71"/>
    </location>
</feature>
<keyword evidence="6" id="KW-0678">Repressor</keyword>
<keyword evidence="16" id="KW-0804">Transcription</keyword>
<dbReference type="Pfam" id="PF08447">
    <property type="entry name" value="PAS_3"/>
    <property type="match status" value="1"/>
</dbReference>
<evidence type="ECO:0000256" key="18">
    <source>
        <dbReference type="SAM" id="MobiDB-lite"/>
    </source>
</evidence>